<name>A0A0F4YSF0_RASE3</name>
<protein>
    <recommendedName>
        <fullName evidence="9">Pre-mRNA-splicing factor cwc15</fullName>
    </recommendedName>
</protein>
<dbReference type="GO" id="GO:0071014">
    <property type="term" value="C:post-mRNA release spliceosomal complex"/>
    <property type="evidence" value="ECO:0007669"/>
    <property type="project" value="EnsemblFungi"/>
</dbReference>
<evidence type="ECO:0000256" key="2">
    <source>
        <dbReference type="ARBA" id="ARBA00006644"/>
    </source>
</evidence>
<evidence type="ECO:0008006" key="9">
    <source>
        <dbReference type="Google" id="ProtNLM"/>
    </source>
</evidence>
<dbReference type="Proteomes" id="UP000053958">
    <property type="component" value="Unassembled WGS sequence"/>
</dbReference>
<dbReference type="PANTHER" id="PTHR12718">
    <property type="entry name" value="CELL CYCLE CONTROL PROTEIN CWF15"/>
    <property type="match status" value="1"/>
</dbReference>
<dbReference type="EMBL" id="LASV01000199">
    <property type="protein sequence ID" value="KKA21154.1"/>
    <property type="molecule type" value="Genomic_DNA"/>
</dbReference>
<dbReference type="GO" id="GO:0045292">
    <property type="term" value="P:mRNA cis splicing, via spliceosome"/>
    <property type="evidence" value="ECO:0007669"/>
    <property type="project" value="TreeGrafter"/>
</dbReference>
<dbReference type="Pfam" id="PF04889">
    <property type="entry name" value="Cwf_Cwc_15"/>
    <property type="match status" value="1"/>
</dbReference>
<dbReference type="AlphaFoldDB" id="A0A0F4YSF0"/>
<comment type="similarity">
    <text evidence="2">Belongs to the CWC15 family.</text>
</comment>
<keyword evidence="5" id="KW-0175">Coiled coil</keyword>
<dbReference type="RefSeq" id="XP_013327766.1">
    <property type="nucleotide sequence ID" value="XM_013472312.1"/>
</dbReference>
<evidence type="ECO:0000313" key="8">
    <source>
        <dbReference type="Proteomes" id="UP000053958"/>
    </source>
</evidence>
<evidence type="ECO:0000256" key="5">
    <source>
        <dbReference type="SAM" id="Coils"/>
    </source>
</evidence>
<keyword evidence="4" id="KW-0508">mRNA splicing</keyword>
<dbReference type="GeneID" id="25317154"/>
<feature type="coiled-coil region" evidence="5">
    <location>
        <begin position="160"/>
        <end position="189"/>
    </location>
</feature>
<feature type="region of interest" description="Disordered" evidence="6">
    <location>
        <begin position="62"/>
        <end position="146"/>
    </location>
</feature>
<organism evidence="7 8">
    <name type="scientific">Rasamsonia emersonii (strain ATCC 16479 / CBS 393.64 / IMI 116815)</name>
    <dbReference type="NCBI Taxonomy" id="1408163"/>
    <lineage>
        <taxon>Eukaryota</taxon>
        <taxon>Fungi</taxon>
        <taxon>Dikarya</taxon>
        <taxon>Ascomycota</taxon>
        <taxon>Pezizomycotina</taxon>
        <taxon>Eurotiomycetes</taxon>
        <taxon>Eurotiomycetidae</taxon>
        <taxon>Eurotiales</taxon>
        <taxon>Trichocomaceae</taxon>
        <taxon>Rasamsonia</taxon>
    </lineage>
</organism>
<sequence>MTTAHRPTFDPAQGREAPRGPAYHQRLLPAYMTLKVRQPGQGSEEEVRKRDLRAELLAAEAAHFAKTKGTKEETTTEKVSAPKRQLEDGTHDGGGPEEEEDLEAKRRRILEETREIDADSIASDSDSSEEDRWVPIPDSQGQTKLTNSAMTKRMKLPSSCENWKNKERATSAEREREQEQREYEIARGNPLLNPQDFNIKRRWDDDVVFKNQARGTEEKKSKEFVNSSGSAAIRLSQTIHVEIRAMMLPLHPP</sequence>
<dbReference type="STRING" id="1408163.A0A0F4YSF0"/>
<evidence type="ECO:0000256" key="1">
    <source>
        <dbReference type="ARBA" id="ARBA00003777"/>
    </source>
</evidence>
<dbReference type="GO" id="GO:0071013">
    <property type="term" value="C:catalytic step 2 spliceosome"/>
    <property type="evidence" value="ECO:0007669"/>
    <property type="project" value="TreeGrafter"/>
</dbReference>
<accession>A0A0F4YSF0</accession>
<evidence type="ECO:0000256" key="6">
    <source>
        <dbReference type="SAM" id="MobiDB-lite"/>
    </source>
</evidence>
<comment type="caution">
    <text evidence="7">The sequence shown here is derived from an EMBL/GenBank/DDBJ whole genome shotgun (WGS) entry which is preliminary data.</text>
</comment>
<dbReference type="GO" id="GO:0000974">
    <property type="term" value="C:Prp19 complex"/>
    <property type="evidence" value="ECO:0007669"/>
    <property type="project" value="EnsemblFungi"/>
</dbReference>
<dbReference type="OrthoDB" id="30179at2759"/>
<dbReference type="InterPro" id="IPR006973">
    <property type="entry name" value="Cwf_Cwc_15"/>
</dbReference>
<dbReference type="GO" id="GO:0003723">
    <property type="term" value="F:RNA binding"/>
    <property type="evidence" value="ECO:0007669"/>
    <property type="project" value="EnsemblFungi"/>
</dbReference>
<dbReference type="PANTHER" id="PTHR12718:SF2">
    <property type="entry name" value="SPLICEOSOME-ASSOCIATED PROTEIN CWC15 HOMOLOG"/>
    <property type="match status" value="1"/>
</dbReference>
<evidence type="ECO:0000313" key="7">
    <source>
        <dbReference type="EMBL" id="KKA21154.1"/>
    </source>
</evidence>
<keyword evidence="8" id="KW-1185">Reference proteome</keyword>
<reference evidence="7 8" key="1">
    <citation type="submission" date="2015-04" db="EMBL/GenBank/DDBJ databases">
        <authorList>
            <person name="Heijne W.H."/>
            <person name="Fedorova N.D."/>
            <person name="Nierman W.C."/>
            <person name="Vollebregt A.W."/>
            <person name="Zhao Z."/>
            <person name="Wu L."/>
            <person name="Kumar M."/>
            <person name="Stam H."/>
            <person name="van den Berg M.A."/>
            <person name="Pel H.J."/>
        </authorList>
    </citation>
    <scope>NUCLEOTIDE SEQUENCE [LARGE SCALE GENOMIC DNA]</scope>
    <source>
        <strain evidence="7 8">CBS 393.64</strain>
    </source>
</reference>
<evidence type="ECO:0000256" key="3">
    <source>
        <dbReference type="ARBA" id="ARBA00022664"/>
    </source>
</evidence>
<proteinExistence type="inferred from homology"/>
<comment type="function">
    <text evidence="1">Involved in pre-mRNA splicing.</text>
</comment>
<feature type="region of interest" description="Disordered" evidence="6">
    <location>
        <begin position="1"/>
        <end position="23"/>
    </location>
</feature>
<keyword evidence="3" id="KW-0507">mRNA processing</keyword>
<gene>
    <name evidence="7" type="ORF">T310_4807</name>
</gene>
<evidence type="ECO:0000256" key="4">
    <source>
        <dbReference type="ARBA" id="ARBA00023187"/>
    </source>
</evidence>